<keyword evidence="6" id="KW-0804">Transcription</keyword>
<dbReference type="AlphaFoldDB" id="A0A9W6C1W9"/>
<feature type="transmembrane region" description="Helical" evidence="7">
    <location>
        <begin position="191"/>
        <end position="210"/>
    </location>
</feature>
<keyword evidence="4" id="KW-0805">Transcription regulation</keyword>
<dbReference type="EMBL" id="BRXU01000056">
    <property type="protein sequence ID" value="GLC61955.1"/>
    <property type="molecule type" value="Genomic_DNA"/>
</dbReference>
<dbReference type="SUPFAM" id="SSF46955">
    <property type="entry name" value="Putative DNA-binding domain"/>
    <property type="match status" value="1"/>
</dbReference>
<dbReference type="Pfam" id="PF07291">
    <property type="entry name" value="MauE"/>
    <property type="match status" value="1"/>
</dbReference>
<feature type="transmembrane region" description="Helical" evidence="7">
    <location>
        <begin position="216"/>
        <end position="235"/>
    </location>
</feature>
<dbReference type="InterPro" id="IPR000551">
    <property type="entry name" value="MerR-type_HTH_dom"/>
</dbReference>
<protein>
    <recommendedName>
        <fullName evidence="8">HTH merR-type domain-containing protein</fullName>
    </recommendedName>
</protein>
<gene>
    <name evidence="9" type="primary">PLESTB002959</name>
    <name evidence="10" type="synonym">PLESTB003061</name>
    <name evidence="9" type="ORF">PLESTB_001823900</name>
    <name evidence="10" type="ORF">PLESTB_001834100</name>
</gene>
<dbReference type="InterPro" id="IPR015358">
    <property type="entry name" value="Tscrpt_reg_MerR_DNA-bd"/>
</dbReference>
<evidence type="ECO:0000259" key="8">
    <source>
        <dbReference type="PROSITE" id="PS50937"/>
    </source>
</evidence>
<organism evidence="9 11">
    <name type="scientific">Pleodorina starrii</name>
    <dbReference type="NCBI Taxonomy" id="330485"/>
    <lineage>
        <taxon>Eukaryota</taxon>
        <taxon>Viridiplantae</taxon>
        <taxon>Chlorophyta</taxon>
        <taxon>core chlorophytes</taxon>
        <taxon>Chlorophyceae</taxon>
        <taxon>CS clade</taxon>
        <taxon>Chlamydomonadales</taxon>
        <taxon>Volvocaceae</taxon>
        <taxon>Pleodorina</taxon>
    </lineage>
</organism>
<dbReference type="GO" id="GO:0016020">
    <property type="term" value="C:membrane"/>
    <property type="evidence" value="ECO:0007669"/>
    <property type="project" value="UniProtKB-SubCell"/>
</dbReference>
<reference evidence="9 11" key="2">
    <citation type="journal article" date="2023" name="Commun. Biol.">
        <title>Reorganization of the ancestral sex-determining regions during the evolution of trioecy in Pleodorina starrii.</title>
        <authorList>
            <person name="Takahashi K."/>
            <person name="Suzuki S."/>
            <person name="Kawai-Toyooka H."/>
            <person name="Yamamoto K."/>
            <person name="Hamaji T."/>
            <person name="Ootsuki R."/>
            <person name="Yamaguchi H."/>
            <person name="Kawachi M."/>
            <person name="Higashiyama T."/>
            <person name="Nozaki H."/>
        </authorList>
    </citation>
    <scope>NUCLEOTIDE SEQUENCE [LARGE SCALE GENOMIC DNA]</scope>
    <source>
        <strain evidence="9 11">NIES-4479</strain>
    </source>
</reference>
<feature type="transmembrane region" description="Helical" evidence="7">
    <location>
        <begin position="281"/>
        <end position="301"/>
    </location>
</feature>
<dbReference type="GO" id="GO:0030416">
    <property type="term" value="P:methylamine metabolic process"/>
    <property type="evidence" value="ECO:0007669"/>
    <property type="project" value="InterPro"/>
</dbReference>
<evidence type="ECO:0000313" key="10">
    <source>
        <dbReference type="EMBL" id="GLC62049.1"/>
    </source>
</evidence>
<comment type="subcellular location">
    <subcellularLocation>
        <location evidence="1">Membrane</location>
        <topology evidence="1">Multi-pass membrane protein</topology>
    </subcellularLocation>
</comment>
<name>A0A9W6C1W9_9CHLO</name>
<evidence type="ECO:0000313" key="9">
    <source>
        <dbReference type="EMBL" id="GLC61955.1"/>
    </source>
</evidence>
<evidence type="ECO:0000256" key="7">
    <source>
        <dbReference type="SAM" id="Phobius"/>
    </source>
</evidence>
<evidence type="ECO:0000313" key="11">
    <source>
        <dbReference type="Proteomes" id="UP001165080"/>
    </source>
</evidence>
<keyword evidence="2 7" id="KW-0812">Transmembrane</keyword>
<evidence type="ECO:0000256" key="3">
    <source>
        <dbReference type="ARBA" id="ARBA00022989"/>
    </source>
</evidence>
<feature type="transmembrane region" description="Helical" evidence="7">
    <location>
        <begin position="321"/>
        <end position="341"/>
    </location>
</feature>
<feature type="transmembrane region" description="Helical" evidence="7">
    <location>
        <begin position="255"/>
        <end position="275"/>
    </location>
</feature>
<dbReference type="InterPro" id="IPR009061">
    <property type="entry name" value="DNA-bd_dom_put_sf"/>
</dbReference>
<keyword evidence="11" id="KW-1185">Reference proteome</keyword>
<dbReference type="SUPFAM" id="SSF52833">
    <property type="entry name" value="Thioredoxin-like"/>
    <property type="match status" value="1"/>
</dbReference>
<evidence type="ECO:0000256" key="6">
    <source>
        <dbReference type="ARBA" id="ARBA00023163"/>
    </source>
</evidence>
<keyword evidence="3 7" id="KW-1133">Transmembrane helix</keyword>
<keyword evidence="5 7" id="KW-0472">Membrane</keyword>
<reference evidence="9" key="1">
    <citation type="submission" date="2022-08" db="EMBL/GenBank/DDBJ databases">
        <authorList>
            <person name="Takahashi K."/>
            <person name="Suzuki S."/>
            <person name="Kawachi M."/>
            <person name="Higashiyama T."/>
            <person name="Nozaki H."/>
        </authorList>
    </citation>
    <scope>NUCLEOTIDE SEQUENCE</scope>
    <source>
        <strain evidence="9">NIES-4479</strain>
    </source>
</reference>
<dbReference type="InterPro" id="IPR036249">
    <property type="entry name" value="Thioredoxin-like_sf"/>
</dbReference>
<dbReference type="PROSITE" id="PS50937">
    <property type="entry name" value="HTH_MERR_2"/>
    <property type="match status" value="1"/>
</dbReference>
<dbReference type="GO" id="GO:0006355">
    <property type="term" value="P:regulation of DNA-templated transcription"/>
    <property type="evidence" value="ECO:0007669"/>
    <property type="project" value="InterPro"/>
</dbReference>
<feature type="domain" description="HTH merR-type" evidence="8">
    <location>
        <begin position="1"/>
        <end position="24"/>
    </location>
</feature>
<dbReference type="GO" id="GO:0003677">
    <property type="term" value="F:DNA binding"/>
    <property type="evidence" value="ECO:0007669"/>
    <property type="project" value="InterPro"/>
</dbReference>
<comment type="caution">
    <text evidence="9">The sequence shown here is derived from an EMBL/GenBank/DDBJ whole genome shotgun (WGS) entry which is preliminary data.</text>
</comment>
<dbReference type="Pfam" id="PF09278">
    <property type="entry name" value="MerR-DNA-bind"/>
    <property type="match status" value="1"/>
</dbReference>
<evidence type="ECO:0000256" key="2">
    <source>
        <dbReference type="ARBA" id="ARBA00022692"/>
    </source>
</evidence>
<accession>A0A9W6C1W9</accession>
<dbReference type="EMBL" id="BRXU01000056">
    <property type="protein sequence ID" value="GLC62049.1"/>
    <property type="molecule type" value="Genomic_DNA"/>
</dbReference>
<dbReference type="Gene3D" id="1.10.1660.10">
    <property type="match status" value="1"/>
</dbReference>
<dbReference type="PROSITE" id="PS51354">
    <property type="entry name" value="GLUTAREDOXIN_2"/>
    <property type="match status" value="1"/>
</dbReference>
<evidence type="ECO:0000256" key="5">
    <source>
        <dbReference type="ARBA" id="ARBA00023136"/>
    </source>
</evidence>
<sequence>MLRFIARARDLGFSIAEITELLDLWRDKDRRSADVKSLAQARVRDLRHKIAHLQDMADTLEDLANACAGNERPNCPILQRLETSETGLFKPPRLMMTLSDTKTATLHRMVMTKHMCPYGLKSLDLLRREGYRVEDHHLVTRAEVDSFKEQHDVGTTPQTFIDGQRIGGYDDLRRHFGKTVRDKTATTYRPVIALFAMAAAMALATSWAAFGHLITLAAAEWFVAFAMCLLALQKLKDVESFATMFLNYDLLAQRWVRYGYVYPFAEGLAGILMVAGALMWLSIPVALFIGIIGAISVYKAVYVDKREIKCACVGGDSNVPLGFVSLTENLMMIAMAVWMLIKVTILGH</sequence>
<dbReference type="Gene3D" id="3.40.30.10">
    <property type="entry name" value="Glutaredoxin"/>
    <property type="match status" value="1"/>
</dbReference>
<proteinExistence type="predicted"/>
<evidence type="ECO:0000256" key="4">
    <source>
        <dbReference type="ARBA" id="ARBA00023015"/>
    </source>
</evidence>
<dbReference type="Proteomes" id="UP001165080">
    <property type="component" value="Unassembled WGS sequence"/>
</dbReference>
<dbReference type="InterPro" id="IPR009908">
    <property type="entry name" value="Methylamine_util_MauE"/>
</dbReference>
<evidence type="ECO:0000256" key="1">
    <source>
        <dbReference type="ARBA" id="ARBA00004141"/>
    </source>
</evidence>